<dbReference type="GO" id="GO:0000324">
    <property type="term" value="C:fungal-type vacuole"/>
    <property type="evidence" value="ECO:0007669"/>
    <property type="project" value="TreeGrafter"/>
</dbReference>
<dbReference type="OrthoDB" id="44789at2759"/>
<dbReference type="AlphaFoldDB" id="A0A316V7S2"/>
<evidence type="ECO:0000256" key="8">
    <source>
        <dbReference type="PROSITE-ProRule" id="PRU00703"/>
    </source>
</evidence>
<dbReference type="Pfam" id="PF00571">
    <property type="entry name" value="CBS"/>
    <property type="match status" value="2"/>
</dbReference>
<feature type="domain" description="CBS" evidence="11">
    <location>
        <begin position="898"/>
        <end position="954"/>
    </location>
</feature>
<dbReference type="PANTHER" id="PTHR45711">
    <property type="entry name" value="CHLORIDE CHANNEL PROTEIN"/>
    <property type="match status" value="1"/>
</dbReference>
<feature type="transmembrane region" description="Helical" evidence="9">
    <location>
        <begin position="533"/>
        <end position="550"/>
    </location>
</feature>
<feature type="region of interest" description="Disordered" evidence="10">
    <location>
        <begin position="88"/>
        <end position="125"/>
    </location>
</feature>
<dbReference type="InterPro" id="IPR000644">
    <property type="entry name" value="CBS_dom"/>
</dbReference>
<gene>
    <name evidence="12" type="ORF">FA14DRAFT_161198</name>
</gene>
<comment type="subcellular location">
    <subcellularLocation>
        <location evidence="1 9">Membrane</location>
        <topology evidence="1 9">Multi-pass membrane protein</topology>
    </subcellularLocation>
</comment>
<keyword evidence="4 9" id="KW-1133">Transmembrane helix</keyword>
<evidence type="ECO:0000256" key="5">
    <source>
        <dbReference type="ARBA" id="ARBA00023065"/>
    </source>
</evidence>
<dbReference type="Proteomes" id="UP000245771">
    <property type="component" value="Unassembled WGS sequence"/>
</dbReference>
<feature type="compositionally biased region" description="Acidic residues" evidence="10">
    <location>
        <begin position="854"/>
        <end position="872"/>
    </location>
</feature>
<dbReference type="PRINTS" id="PR00762">
    <property type="entry name" value="CLCHANNEL"/>
</dbReference>
<organism evidence="12 13">
    <name type="scientific">Meira miltonrushii</name>
    <dbReference type="NCBI Taxonomy" id="1280837"/>
    <lineage>
        <taxon>Eukaryota</taxon>
        <taxon>Fungi</taxon>
        <taxon>Dikarya</taxon>
        <taxon>Basidiomycota</taxon>
        <taxon>Ustilaginomycotina</taxon>
        <taxon>Exobasidiomycetes</taxon>
        <taxon>Exobasidiales</taxon>
        <taxon>Brachybasidiaceae</taxon>
        <taxon>Meira</taxon>
    </lineage>
</organism>
<proteinExistence type="inferred from homology"/>
<comment type="similarity">
    <text evidence="9">Belongs to the chloride channel (TC 2.A.49) family.</text>
</comment>
<dbReference type="InterPro" id="IPR014743">
    <property type="entry name" value="Cl-channel_core"/>
</dbReference>
<feature type="transmembrane region" description="Helical" evidence="9">
    <location>
        <begin position="347"/>
        <end position="367"/>
    </location>
</feature>
<dbReference type="InterPro" id="IPR046342">
    <property type="entry name" value="CBS_dom_sf"/>
</dbReference>
<feature type="transmembrane region" description="Helical" evidence="9">
    <location>
        <begin position="452"/>
        <end position="472"/>
    </location>
</feature>
<feature type="region of interest" description="Disordered" evidence="10">
    <location>
        <begin position="1074"/>
        <end position="1094"/>
    </location>
</feature>
<dbReference type="SUPFAM" id="SSF81340">
    <property type="entry name" value="Clc chloride channel"/>
    <property type="match status" value="1"/>
</dbReference>
<keyword evidence="7 9" id="KW-0868">Chloride</keyword>
<keyword evidence="5 9" id="KW-0406">Ion transport</keyword>
<evidence type="ECO:0000259" key="11">
    <source>
        <dbReference type="PROSITE" id="PS51371"/>
    </source>
</evidence>
<dbReference type="PROSITE" id="PS51371">
    <property type="entry name" value="CBS"/>
    <property type="match status" value="1"/>
</dbReference>
<evidence type="ECO:0000256" key="4">
    <source>
        <dbReference type="ARBA" id="ARBA00022989"/>
    </source>
</evidence>
<protein>
    <recommendedName>
        <fullName evidence="9">Chloride channel protein</fullName>
    </recommendedName>
</protein>
<dbReference type="GO" id="GO:0005783">
    <property type="term" value="C:endoplasmic reticulum"/>
    <property type="evidence" value="ECO:0007669"/>
    <property type="project" value="TreeGrafter"/>
</dbReference>
<feature type="transmembrane region" description="Helical" evidence="9">
    <location>
        <begin position="687"/>
        <end position="708"/>
    </location>
</feature>
<dbReference type="GO" id="GO:0005794">
    <property type="term" value="C:Golgi apparatus"/>
    <property type="evidence" value="ECO:0007669"/>
    <property type="project" value="TreeGrafter"/>
</dbReference>
<dbReference type="Gene3D" id="1.10.3080.10">
    <property type="entry name" value="Clc chloride channel"/>
    <property type="match status" value="1"/>
</dbReference>
<dbReference type="GO" id="GO:0005769">
    <property type="term" value="C:early endosome"/>
    <property type="evidence" value="ECO:0007669"/>
    <property type="project" value="TreeGrafter"/>
</dbReference>
<keyword evidence="13" id="KW-1185">Reference proteome</keyword>
<evidence type="ECO:0000256" key="10">
    <source>
        <dbReference type="SAM" id="MobiDB-lite"/>
    </source>
</evidence>
<dbReference type="Gene3D" id="3.90.1280.20">
    <property type="match status" value="1"/>
</dbReference>
<evidence type="ECO:0000256" key="1">
    <source>
        <dbReference type="ARBA" id="ARBA00004141"/>
    </source>
</evidence>
<feature type="compositionally biased region" description="Polar residues" evidence="10">
    <location>
        <begin position="97"/>
        <end position="109"/>
    </location>
</feature>
<evidence type="ECO:0000256" key="3">
    <source>
        <dbReference type="ARBA" id="ARBA00022692"/>
    </source>
</evidence>
<feature type="transmembrane region" description="Helical" evidence="9">
    <location>
        <begin position="416"/>
        <end position="440"/>
    </location>
</feature>
<dbReference type="EMBL" id="KZ819604">
    <property type="protein sequence ID" value="PWN33254.1"/>
    <property type="molecule type" value="Genomic_DNA"/>
</dbReference>
<dbReference type="FunCoup" id="A0A316V7S2">
    <property type="interactions" value="203"/>
</dbReference>
<evidence type="ECO:0000313" key="13">
    <source>
        <dbReference type="Proteomes" id="UP000245771"/>
    </source>
</evidence>
<feature type="transmembrane region" description="Helical" evidence="9">
    <location>
        <begin position="657"/>
        <end position="681"/>
    </location>
</feature>
<dbReference type="CDD" id="cd04591">
    <property type="entry name" value="CBS_pair_voltage-gated_CLC_euk_bac"/>
    <property type="match status" value="1"/>
</dbReference>
<dbReference type="GO" id="GO:0005886">
    <property type="term" value="C:plasma membrane"/>
    <property type="evidence" value="ECO:0007669"/>
    <property type="project" value="TreeGrafter"/>
</dbReference>
<name>A0A316V7S2_9BASI</name>
<accession>A0A316V7S2</accession>
<dbReference type="SMART" id="SM00116">
    <property type="entry name" value="CBS"/>
    <property type="match status" value="2"/>
</dbReference>
<feature type="transmembrane region" description="Helical" evidence="9">
    <location>
        <begin position="314"/>
        <end position="335"/>
    </location>
</feature>
<feature type="transmembrane region" description="Helical" evidence="9">
    <location>
        <begin position="493"/>
        <end position="513"/>
    </location>
</feature>
<dbReference type="Pfam" id="PF00654">
    <property type="entry name" value="Voltage_CLC"/>
    <property type="match status" value="1"/>
</dbReference>
<evidence type="ECO:0000256" key="2">
    <source>
        <dbReference type="ARBA" id="ARBA00022448"/>
    </source>
</evidence>
<feature type="region of interest" description="Disordered" evidence="10">
    <location>
        <begin position="1"/>
        <end position="55"/>
    </location>
</feature>
<dbReference type="PANTHER" id="PTHR45711:SF9">
    <property type="entry name" value="ANION_PROTON EXCHANGE TRANSPORTER GEF1"/>
    <property type="match status" value="1"/>
</dbReference>
<feature type="transmembrane region" description="Helical" evidence="9">
    <location>
        <begin position="583"/>
        <end position="602"/>
    </location>
</feature>
<dbReference type="InterPro" id="IPR001807">
    <property type="entry name" value="ClC"/>
</dbReference>
<dbReference type="CDD" id="cd03684">
    <property type="entry name" value="ClC_3_like"/>
    <property type="match status" value="1"/>
</dbReference>
<dbReference type="RefSeq" id="XP_025353556.1">
    <property type="nucleotide sequence ID" value="XM_025499002.1"/>
</dbReference>
<dbReference type="GO" id="GO:0005247">
    <property type="term" value="F:voltage-gated chloride channel activity"/>
    <property type="evidence" value="ECO:0007669"/>
    <property type="project" value="TreeGrafter"/>
</dbReference>
<reference evidence="12 13" key="1">
    <citation type="journal article" date="2018" name="Mol. Biol. Evol.">
        <title>Broad Genomic Sampling Reveals a Smut Pathogenic Ancestry of the Fungal Clade Ustilaginomycotina.</title>
        <authorList>
            <person name="Kijpornyongpan T."/>
            <person name="Mondo S.J."/>
            <person name="Barry K."/>
            <person name="Sandor L."/>
            <person name="Lee J."/>
            <person name="Lipzen A."/>
            <person name="Pangilinan J."/>
            <person name="LaButti K."/>
            <person name="Hainaut M."/>
            <person name="Henrissat B."/>
            <person name="Grigoriev I.V."/>
            <person name="Spatafora J.W."/>
            <person name="Aime M.C."/>
        </authorList>
    </citation>
    <scope>NUCLEOTIDE SEQUENCE [LARGE SCALE GENOMIC DNA]</scope>
    <source>
        <strain evidence="12 13">MCA 3882</strain>
    </source>
</reference>
<dbReference type="SUPFAM" id="SSF54631">
    <property type="entry name" value="CBS-domain pair"/>
    <property type="match status" value="1"/>
</dbReference>
<keyword evidence="2 9" id="KW-0813">Transport</keyword>
<dbReference type="GeneID" id="37020783"/>
<dbReference type="GO" id="GO:0006879">
    <property type="term" value="P:intracellular iron ion homeostasis"/>
    <property type="evidence" value="ECO:0007669"/>
    <property type="project" value="TreeGrafter"/>
</dbReference>
<evidence type="ECO:0000313" key="12">
    <source>
        <dbReference type="EMBL" id="PWN33254.1"/>
    </source>
</evidence>
<evidence type="ECO:0000256" key="7">
    <source>
        <dbReference type="ARBA" id="ARBA00023214"/>
    </source>
</evidence>
<dbReference type="FunFam" id="1.10.3080.10:FF:000011">
    <property type="entry name" value="Chloride channel protein"/>
    <property type="match status" value="1"/>
</dbReference>
<evidence type="ECO:0000256" key="6">
    <source>
        <dbReference type="ARBA" id="ARBA00023136"/>
    </source>
</evidence>
<keyword evidence="8" id="KW-0129">CBS domain</keyword>
<keyword evidence="3 9" id="KW-0812">Transmembrane</keyword>
<evidence type="ECO:0000256" key="9">
    <source>
        <dbReference type="RuleBase" id="RU361221"/>
    </source>
</evidence>
<dbReference type="InParanoid" id="A0A316V7S2"/>
<feature type="compositionally biased region" description="Low complexity" evidence="10">
    <location>
        <begin position="15"/>
        <end position="46"/>
    </location>
</feature>
<dbReference type="GO" id="GO:0006878">
    <property type="term" value="P:intracellular copper ion homeostasis"/>
    <property type="evidence" value="ECO:0007669"/>
    <property type="project" value="TreeGrafter"/>
</dbReference>
<dbReference type="Gene3D" id="3.10.580.20">
    <property type="match status" value="1"/>
</dbReference>
<feature type="region of interest" description="Disordered" evidence="10">
    <location>
        <begin position="841"/>
        <end position="890"/>
    </location>
</feature>
<sequence>MVISTALPDEGGPSGQTSGRRGSRRMSNLGLGIAEGSNSNNNSNTNDGTAQRSVSIANDMDEEALDEIRRYESFSTVDWITDSMRERARASRKGTHKNTSSNAHLANGNSNGGFGQMDAWGKGRFEPGDRPPRWWPTENPWGRRLWWFWRFICRAAGAVTDSGVVVMVGLLIGVNMAVISIATEWFSDIKQGRCAAGWWLNKKFCCGEMTDTTGPGGALPPVAIKVSTAAAAAAVNKVTVTASSLAHARDHIQAFPAFTAATQLSSRAIPYVQSAADQLYGRAANNTSSTTPTSSAADICEDWIPWSTWTLPSFVIYIMFAVALSAACAYLVRVFAPYAAGSGISEIKCILAGFIINGFLGTGTFAIKSLSLPLAISSGLSVGKEGPAVHIACCIGNIVGTWFRSFARSQARMRELLTAASAAGVAVAFGSPIGGVLFSLEEMAYNFPSSTMWRSFLCALAATVALSFMNPFRTGKLVLFQVSYDRDWHYFEIFFYVIIGIFGGLYGAFVIKYNLQVQKFRRENLASHGVSEAVILAAITALIGYWNMFLRIDMSESLEILFRECEGGGDYDNLCQSSAQWRMVNSLLLATVLRVALVILSYGCKVPAGIFVPSMAIGATFGRMIGILVKSLQTSYPQASFFSACQPDVPCITPGTYAFLGAAAALAGVTRITVAVVVIMFELTGALTYILPTMLVVMITKGIADWYAKGGIAEQTIKFQGYPFLDKDDHVFNLKVGDVMTKDAVVLNAEGMELHEVEKRLASGVYKGFPIVQNAQNRILLGYIGKTELRYAIGKARHARNSLSPKTMCYFTLNQNETIPNAPPTPALNTFDDQEELAAAKALRRAPRENDTLLSDDEDEDNEDEDGLEGGDDALLGTAGGGINGEGDNDELELGKWVEQNPLQVQPTMPLEVVMDLFKKMGPRVILVTHLGKLTGLVTVKDLLKVIATQERAEYLAHEAARESVGLRTVSASSFMPLPGGLSMSRSSSSSGARAGATSGVSMETLGDFGGELEILLRDAWLWTKTRTDQLASRVWPSRYATSNGGRSNSAGYAMQMRQSTSGDLNDSTQFIVQEGSDDEDDQVTPRMPTRPLH</sequence>
<keyword evidence="6 9" id="KW-0472">Membrane</keyword>
<feature type="transmembrane region" description="Helical" evidence="9">
    <location>
        <begin position="387"/>
        <end position="404"/>
    </location>
</feature>